<sequence>MGRLSLWWSQADHYDQLSSLLEARRMCSLARTIIAVIAGGLVFDALATIWTPTGPKSGVQIACALAASVGAAAGSLLWATRWPSREQAITFAVGSNASIALIALAQSDPIVAMFTCTTFAAMAFYIALFHTPLLMAYNFAVAIAVAALAGVRIAAAYNVVAAVCGLSLVLLLNLAVPFGIQAVVHVLGADAVRAERDQLTGLLNRRAFHRRVKARLAQEREQRLHLVVAMIDLDRFKLLNDQHGHHAGDTALIAVARALRESAGDTALVGRAGGEEFVVADYWHLDELDRRAQQLCDAISALPFGLTASVGTVCTAPARRTGNYDELLTDMISTADAAMYVAKRRGGNQIWHHENDYRSDGVSA</sequence>
<evidence type="ECO:0000259" key="2">
    <source>
        <dbReference type="PROSITE" id="PS50887"/>
    </source>
</evidence>
<dbReference type="InterPro" id="IPR000160">
    <property type="entry name" value="GGDEF_dom"/>
</dbReference>
<dbReference type="KEGG" id="mpag:C0J29_29765"/>
<dbReference type="GO" id="GO:0043709">
    <property type="term" value="P:cell adhesion involved in single-species biofilm formation"/>
    <property type="evidence" value="ECO:0007669"/>
    <property type="project" value="TreeGrafter"/>
</dbReference>
<keyword evidence="1" id="KW-0812">Transmembrane</keyword>
<dbReference type="PANTHER" id="PTHR45138:SF9">
    <property type="entry name" value="DIGUANYLATE CYCLASE DGCM-RELATED"/>
    <property type="match status" value="1"/>
</dbReference>
<evidence type="ECO:0000313" key="5">
    <source>
        <dbReference type="Proteomes" id="UP000465240"/>
    </source>
</evidence>
<organism evidence="4 6">
    <name type="scientific">Mycobacterium paragordonae</name>
    <dbReference type="NCBI Taxonomy" id="1389713"/>
    <lineage>
        <taxon>Bacteria</taxon>
        <taxon>Bacillati</taxon>
        <taxon>Actinomycetota</taxon>
        <taxon>Actinomycetes</taxon>
        <taxon>Mycobacteriales</taxon>
        <taxon>Mycobacteriaceae</taxon>
        <taxon>Mycobacterium</taxon>
    </lineage>
</organism>
<reference evidence="3" key="2">
    <citation type="submission" date="2020-02" db="EMBL/GenBank/DDBJ databases">
        <authorList>
            <person name="Matsumoto Y."/>
            <person name="Kinjo T."/>
            <person name="Motooka D."/>
            <person name="Nabeya D."/>
            <person name="Jung N."/>
            <person name="Uechi K."/>
            <person name="Horii T."/>
            <person name="Iida T."/>
            <person name="Fujita J."/>
            <person name="Nakamura S."/>
        </authorList>
    </citation>
    <scope>NUCLEOTIDE SEQUENCE</scope>
    <source>
        <strain evidence="3">JCM 18565</strain>
    </source>
</reference>
<feature type="transmembrane region" description="Helical" evidence="1">
    <location>
        <begin position="160"/>
        <end position="187"/>
    </location>
</feature>
<keyword evidence="4" id="KW-0548">Nucleotidyltransferase</keyword>
<dbReference type="EMBL" id="JAUFSA010000001">
    <property type="protein sequence ID" value="MDP7738047.1"/>
    <property type="molecule type" value="Genomic_DNA"/>
</dbReference>
<dbReference type="Proteomes" id="UP000465240">
    <property type="component" value="Unassembled WGS sequence"/>
</dbReference>
<dbReference type="GO" id="GO:0052621">
    <property type="term" value="F:diguanylate cyclase activity"/>
    <property type="evidence" value="ECO:0007669"/>
    <property type="project" value="UniProtKB-EC"/>
</dbReference>
<feature type="domain" description="GGDEF" evidence="2">
    <location>
        <begin position="224"/>
        <end position="355"/>
    </location>
</feature>
<dbReference type="InterPro" id="IPR043128">
    <property type="entry name" value="Rev_trsase/Diguanyl_cyclase"/>
</dbReference>
<feature type="transmembrane region" description="Helical" evidence="1">
    <location>
        <begin position="136"/>
        <end position="154"/>
    </location>
</feature>
<feature type="transmembrane region" description="Helical" evidence="1">
    <location>
        <begin position="57"/>
        <end position="79"/>
    </location>
</feature>
<evidence type="ECO:0000313" key="3">
    <source>
        <dbReference type="EMBL" id="GFG82209.1"/>
    </source>
</evidence>
<accession>A0AAJ1S6L4</accession>
<feature type="transmembrane region" description="Helical" evidence="1">
    <location>
        <begin position="29"/>
        <end position="51"/>
    </location>
</feature>
<keyword evidence="1" id="KW-1133">Transmembrane helix</keyword>
<dbReference type="InterPro" id="IPR050469">
    <property type="entry name" value="Diguanylate_Cyclase"/>
</dbReference>
<evidence type="ECO:0000256" key="1">
    <source>
        <dbReference type="SAM" id="Phobius"/>
    </source>
</evidence>
<reference evidence="3 5" key="1">
    <citation type="journal article" date="2019" name="Emerg. Microbes Infect.">
        <title>Comprehensive subspecies identification of 175 nontuberculous mycobacteria species based on 7547 genomic profiles.</title>
        <authorList>
            <person name="Matsumoto Y."/>
            <person name="Kinjo T."/>
            <person name="Motooka D."/>
            <person name="Nabeya D."/>
            <person name="Jung N."/>
            <person name="Uechi K."/>
            <person name="Horii T."/>
            <person name="Iida T."/>
            <person name="Fujita J."/>
            <person name="Nakamura S."/>
        </authorList>
    </citation>
    <scope>NUCLEOTIDE SEQUENCE [LARGE SCALE GENOMIC DNA]</scope>
    <source>
        <strain evidence="3 5">JCM 18565</strain>
    </source>
</reference>
<reference evidence="4" key="3">
    <citation type="submission" date="2023-06" db="EMBL/GenBank/DDBJ databases">
        <title>Identification of two novel mycobacterium reveal diversities and complexities of Mycobacterium gordonae clade.</title>
        <authorList>
            <person name="Matsumoto Y."/>
            <person name="Nakamura S."/>
            <person name="Motooka D."/>
            <person name="Fukushima K."/>
        </authorList>
    </citation>
    <scope>NUCLEOTIDE SEQUENCE</scope>
    <source>
        <strain evidence="4">TY812</strain>
    </source>
</reference>
<keyword evidence="5" id="KW-1185">Reference proteome</keyword>
<keyword evidence="4" id="KW-0808">Transferase</keyword>
<dbReference type="EMBL" id="BLKX01000001">
    <property type="protein sequence ID" value="GFG82209.1"/>
    <property type="molecule type" value="Genomic_DNA"/>
</dbReference>
<dbReference type="RefSeq" id="WP_065049145.1">
    <property type="nucleotide sequence ID" value="NZ_BLKX01000001.1"/>
</dbReference>
<dbReference type="GO" id="GO:0005886">
    <property type="term" value="C:plasma membrane"/>
    <property type="evidence" value="ECO:0007669"/>
    <property type="project" value="TreeGrafter"/>
</dbReference>
<dbReference type="NCBIfam" id="TIGR00254">
    <property type="entry name" value="GGDEF"/>
    <property type="match status" value="1"/>
</dbReference>
<feature type="transmembrane region" description="Helical" evidence="1">
    <location>
        <begin position="111"/>
        <end position="129"/>
    </location>
</feature>
<name>A0AAJ1S6L4_9MYCO</name>
<dbReference type="SUPFAM" id="SSF55073">
    <property type="entry name" value="Nucleotide cyclase"/>
    <property type="match status" value="1"/>
</dbReference>
<protein>
    <submittedName>
        <fullName evidence="4">GGDEF domain-containing protein</fullName>
        <ecNumber evidence="4">2.7.7.65</ecNumber>
    </submittedName>
</protein>
<feature type="transmembrane region" description="Helical" evidence="1">
    <location>
        <begin position="88"/>
        <end position="105"/>
    </location>
</feature>
<dbReference type="CDD" id="cd01949">
    <property type="entry name" value="GGDEF"/>
    <property type="match status" value="1"/>
</dbReference>
<comment type="caution">
    <text evidence="4">The sequence shown here is derived from an EMBL/GenBank/DDBJ whole genome shotgun (WGS) entry which is preliminary data.</text>
</comment>
<keyword evidence="1" id="KW-0472">Membrane</keyword>
<dbReference type="PANTHER" id="PTHR45138">
    <property type="entry name" value="REGULATORY COMPONENTS OF SENSORY TRANSDUCTION SYSTEM"/>
    <property type="match status" value="1"/>
</dbReference>
<evidence type="ECO:0000313" key="6">
    <source>
        <dbReference type="Proteomes" id="UP001229081"/>
    </source>
</evidence>
<dbReference type="AlphaFoldDB" id="A0AAJ1S6L4"/>
<dbReference type="PROSITE" id="PS50887">
    <property type="entry name" value="GGDEF"/>
    <property type="match status" value="1"/>
</dbReference>
<dbReference type="Proteomes" id="UP001229081">
    <property type="component" value="Unassembled WGS sequence"/>
</dbReference>
<dbReference type="InterPro" id="IPR029787">
    <property type="entry name" value="Nucleotide_cyclase"/>
</dbReference>
<dbReference type="GO" id="GO:1902201">
    <property type="term" value="P:negative regulation of bacterial-type flagellum-dependent cell motility"/>
    <property type="evidence" value="ECO:0007669"/>
    <property type="project" value="TreeGrafter"/>
</dbReference>
<gene>
    <name evidence="3" type="ORF">MPRG_54850</name>
    <name evidence="4" type="ORF">QXL92_25230</name>
</gene>
<proteinExistence type="predicted"/>
<dbReference type="SMART" id="SM00267">
    <property type="entry name" value="GGDEF"/>
    <property type="match status" value="1"/>
</dbReference>
<dbReference type="EC" id="2.7.7.65" evidence="4"/>
<evidence type="ECO:0000313" key="4">
    <source>
        <dbReference type="EMBL" id="MDP7738047.1"/>
    </source>
</evidence>
<dbReference type="Pfam" id="PF00990">
    <property type="entry name" value="GGDEF"/>
    <property type="match status" value="1"/>
</dbReference>
<dbReference type="Gene3D" id="3.30.70.270">
    <property type="match status" value="1"/>
</dbReference>